<gene>
    <name evidence="11" type="ORF">glysoja_025505</name>
</gene>
<evidence type="ECO:0000256" key="3">
    <source>
        <dbReference type="ARBA" id="ARBA00022512"/>
    </source>
</evidence>
<keyword evidence="9" id="KW-0732">Signal</keyword>
<evidence type="ECO:0000256" key="8">
    <source>
        <dbReference type="RuleBase" id="RU361169"/>
    </source>
</evidence>
<dbReference type="Pfam" id="PF17862">
    <property type="entry name" value="AAA_lid_3"/>
    <property type="match status" value="1"/>
</dbReference>
<feature type="signal peptide" evidence="9">
    <location>
        <begin position="1"/>
        <end position="19"/>
    </location>
</feature>
<comment type="subcellular location">
    <subcellularLocation>
        <location evidence="1">Secreted</location>
        <location evidence="1">Cell wall</location>
    </subcellularLocation>
</comment>
<dbReference type="GO" id="GO:0005975">
    <property type="term" value="P:carbohydrate metabolic process"/>
    <property type="evidence" value="ECO:0007669"/>
    <property type="project" value="InterPro"/>
</dbReference>
<evidence type="ECO:0000256" key="6">
    <source>
        <dbReference type="ARBA" id="ARBA00023295"/>
    </source>
</evidence>
<dbReference type="EC" id="3.2.1.67" evidence="11"/>
<dbReference type="Gene3D" id="1.10.8.60">
    <property type="match status" value="1"/>
</dbReference>
<dbReference type="GO" id="GO:0071555">
    <property type="term" value="P:cell wall organization"/>
    <property type="evidence" value="ECO:0007669"/>
    <property type="project" value="UniProtKB-KW"/>
</dbReference>
<keyword evidence="3" id="KW-0134">Cell wall</keyword>
<dbReference type="Pfam" id="PF00295">
    <property type="entry name" value="Glyco_hydro_28"/>
    <property type="match status" value="1"/>
</dbReference>
<feature type="chain" id="PRO_5002076468" evidence="9">
    <location>
        <begin position="20"/>
        <end position="383"/>
    </location>
</feature>
<dbReference type="EMBL" id="KN653480">
    <property type="protein sequence ID" value="KHN27221.1"/>
    <property type="molecule type" value="Genomic_DNA"/>
</dbReference>
<evidence type="ECO:0000256" key="7">
    <source>
        <dbReference type="ARBA" id="ARBA00023316"/>
    </source>
</evidence>
<evidence type="ECO:0000256" key="1">
    <source>
        <dbReference type="ARBA" id="ARBA00004191"/>
    </source>
</evidence>
<comment type="similarity">
    <text evidence="2 8">Belongs to the glycosyl hydrolase 28 family.</text>
</comment>
<proteinExistence type="inferred from homology"/>
<keyword evidence="4" id="KW-0964">Secreted</keyword>
<reference evidence="11" key="1">
    <citation type="submission" date="2014-07" db="EMBL/GenBank/DDBJ databases">
        <title>Identification of a novel salt tolerance gene in wild soybean by whole-genome sequencing.</title>
        <authorList>
            <person name="Lam H.-M."/>
            <person name="Qi X."/>
            <person name="Li M.-W."/>
            <person name="Liu X."/>
            <person name="Xie M."/>
            <person name="Ni M."/>
            <person name="Xu X."/>
        </authorList>
    </citation>
    <scope>NUCLEOTIDE SEQUENCE [LARGE SCALE GENOMIC DNA]</scope>
    <source>
        <tissue evidence="11">Root</tissue>
    </source>
</reference>
<dbReference type="EC" id="3.2.1.15" evidence="11"/>
<protein>
    <submittedName>
        <fullName evidence="11">Polygalacturonase</fullName>
        <ecNumber evidence="11">3.2.1.15</ecNumber>
        <ecNumber evidence="11">3.2.1.67</ecNumber>
    </submittedName>
</protein>
<dbReference type="InterPro" id="IPR011050">
    <property type="entry name" value="Pectin_lyase_fold/virulence"/>
</dbReference>
<sequence>MQGLLWPFGLLLCFYLCRGAPNRAKILKVILAKEELSPDVDLDAIASMTDGYSGSDLKVVGVLFPVTLFFEINVTIIQYLMLALILQNLCVTAADRPIKKILGKEKKDTKTIPRESHAPQSDIQDQDFPGNAAWLAGESRAEESTKYDGCDNILLCKEILDSSAILNDLGLDSTNLEDIASYATQRARNDNESCGISVLDSLELDTPDFDLFRSNITIRGKGAIDGQGFVWWNNDSPTYNPTKVMLESNGRLPSTKPTVRALMFYGSDGVAITNITIPNSQQTHLKFDSCTNVQVSGISVSSPGDNPNTDGIHIQNSQNMVIYSSTLACDRLIAQHVSGWGVINLRMVTAWTDLYDIMDLCLRIGRDDNPDDSLRPRQRSRID</sequence>
<dbReference type="Gene3D" id="2.160.20.10">
    <property type="entry name" value="Single-stranded right-handed beta-helix, Pectin lyase-like"/>
    <property type="match status" value="1"/>
</dbReference>
<evidence type="ECO:0000313" key="11">
    <source>
        <dbReference type="EMBL" id="KHN27221.1"/>
    </source>
</evidence>
<accession>A0A0B2QZX5</accession>
<keyword evidence="5 8" id="KW-0378">Hydrolase</keyword>
<keyword evidence="6 8" id="KW-0326">Glycosidase</keyword>
<dbReference type="Proteomes" id="UP000053555">
    <property type="component" value="Unassembled WGS sequence"/>
</dbReference>
<evidence type="ECO:0000256" key="4">
    <source>
        <dbReference type="ARBA" id="ARBA00022525"/>
    </source>
</evidence>
<dbReference type="InterPro" id="IPR041569">
    <property type="entry name" value="AAA_lid_3"/>
</dbReference>
<keyword evidence="7" id="KW-0961">Cell wall biogenesis/degradation</keyword>
<evidence type="ECO:0000256" key="5">
    <source>
        <dbReference type="ARBA" id="ARBA00022801"/>
    </source>
</evidence>
<dbReference type="SUPFAM" id="SSF51126">
    <property type="entry name" value="Pectin lyase-like"/>
    <property type="match status" value="1"/>
</dbReference>
<dbReference type="GO" id="GO:0004650">
    <property type="term" value="F:polygalacturonase activity"/>
    <property type="evidence" value="ECO:0007669"/>
    <property type="project" value="UniProtKB-EC"/>
</dbReference>
<dbReference type="GO" id="GO:0047911">
    <property type="term" value="F:galacturan 1,4-alpha-galacturonidase activity"/>
    <property type="evidence" value="ECO:0007669"/>
    <property type="project" value="UniProtKB-EC"/>
</dbReference>
<evidence type="ECO:0000256" key="9">
    <source>
        <dbReference type="SAM" id="SignalP"/>
    </source>
</evidence>
<evidence type="ECO:0000259" key="10">
    <source>
        <dbReference type="Pfam" id="PF17862"/>
    </source>
</evidence>
<dbReference type="InterPro" id="IPR012334">
    <property type="entry name" value="Pectin_lyas_fold"/>
</dbReference>
<name>A0A0B2QZX5_GLYSO</name>
<dbReference type="PANTHER" id="PTHR31375">
    <property type="match status" value="1"/>
</dbReference>
<organism evidence="11">
    <name type="scientific">Glycine soja</name>
    <name type="common">Wild soybean</name>
    <dbReference type="NCBI Taxonomy" id="3848"/>
    <lineage>
        <taxon>Eukaryota</taxon>
        <taxon>Viridiplantae</taxon>
        <taxon>Streptophyta</taxon>
        <taxon>Embryophyta</taxon>
        <taxon>Tracheophyta</taxon>
        <taxon>Spermatophyta</taxon>
        <taxon>Magnoliopsida</taxon>
        <taxon>eudicotyledons</taxon>
        <taxon>Gunneridae</taxon>
        <taxon>Pentapetalae</taxon>
        <taxon>rosids</taxon>
        <taxon>fabids</taxon>
        <taxon>Fabales</taxon>
        <taxon>Fabaceae</taxon>
        <taxon>Papilionoideae</taxon>
        <taxon>50 kb inversion clade</taxon>
        <taxon>NPAAA clade</taxon>
        <taxon>indigoferoid/millettioid clade</taxon>
        <taxon>Phaseoleae</taxon>
        <taxon>Glycine</taxon>
        <taxon>Glycine subgen. Soja</taxon>
    </lineage>
</organism>
<evidence type="ECO:0000256" key="2">
    <source>
        <dbReference type="ARBA" id="ARBA00008834"/>
    </source>
</evidence>
<dbReference type="InterPro" id="IPR000743">
    <property type="entry name" value="Glyco_hydro_28"/>
</dbReference>
<feature type="domain" description="AAA ATPase AAA+ lid" evidence="10">
    <location>
        <begin position="39"/>
        <end position="58"/>
    </location>
</feature>
<dbReference type="AlphaFoldDB" id="A0A0B2QZX5"/>